<accession>A0ABV7TKC6</accession>
<feature type="region of interest" description="Disordered" evidence="1">
    <location>
        <begin position="1"/>
        <end position="45"/>
    </location>
</feature>
<evidence type="ECO:0000256" key="1">
    <source>
        <dbReference type="SAM" id="MobiDB-lite"/>
    </source>
</evidence>
<evidence type="ECO:0000313" key="2">
    <source>
        <dbReference type="EMBL" id="MFC3616081.1"/>
    </source>
</evidence>
<name>A0ABV7TKC6_9RHOB</name>
<gene>
    <name evidence="2" type="ORF">ACFORG_20225</name>
</gene>
<organism evidence="2 3">
    <name type="scientific">Lutimaribacter marinistellae</name>
    <dbReference type="NCBI Taxonomy" id="1820329"/>
    <lineage>
        <taxon>Bacteria</taxon>
        <taxon>Pseudomonadati</taxon>
        <taxon>Pseudomonadota</taxon>
        <taxon>Alphaproteobacteria</taxon>
        <taxon>Rhodobacterales</taxon>
        <taxon>Roseobacteraceae</taxon>
        <taxon>Lutimaribacter</taxon>
    </lineage>
</organism>
<protein>
    <submittedName>
        <fullName evidence="2">Phage terminase small subunit P27 family</fullName>
    </submittedName>
</protein>
<keyword evidence="3" id="KW-1185">Reference proteome</keyword>
<evidence type="ECO:0000313" key="3">
    <source>
        <dbReference type="Proteomes" id="UP001595629"/>
    </source>
</evidence>
<sequence>MAPRGPKPKPTRLKLLQGTARKHRLARAEPEPETVSPTPPDHLAGPALEEWGRVVAEMVRLGIMSRLDR</sequence>
<feature type="compositionally biased region" description="Basic residues" evidence="1">
    <location>
        <begin position="1"/>
        <end position="12"/>
    </location>
</feature>
<dbReference type="Proteomes" id="UP001595629">
    <property type="component" value="Unassembled WGS sequence"/>
</dbReference>
<feature type="non-terminal residue" evidence="2">
    <location>
        <position position="69"/>
    </location>
</feature>
<proteinExistence type="predicted"/>
<dbReference type="EMBL" id="JBHRXI010000036">
    <property type="protein sequence ID" value="MFC3616081.1"/>
    <property type="molecule type" value="Genomic_DNA"/>
</dbReference>
<reference evidence="3" key="1">
    <citation type="journal article" date="2019" name="Int. J. Syst. Evol. Microbiol.">
        <title>The Global Catalogue of Microorganisms (GCM) 10K type strain sequencing project: providing services to taxonomists for standard genome sequencing and annotation.</title>
        <authorList>
            <consortium name="The Broad Institute Genomics Platform"/>
            <consortium name="The Broad Institute Genome Sequencing Center for Infectious Disease"/>
            <person name="Wu L."/>
            <person name="Ma J."/>
        </authorList>
    </citation>
    <scope>NUCLEOTIDE SEQUENCE [LARGE SCALE GENOMIC DNA]</scope>
    <source>
        <strain evidence="3">KCTC 42911</strain>
    </source>
</reference>
<comment type="caution">
    <text evidence="2">The sequence shown here is derived from an EMBL/GenBank/DDBJ whole genome shotgun (WGS) entry which is preliminary data.</text>
</comment>